<evidence type="ECO:0000313" key="2">
    <source>
        <dbReference type="Proteomes" id="UP000177698"/>
    </source>
</evidence>
<dbReference type="Proteomes" id="UP000177698">
    <property type="component" value="Unassembled WGS sequence"/>
</dbReference>
<dbReference type="EMBL" id="MGAG01000002">
    <property type="protein sequence ID" value="OGK42438.1"/>
    <property type="molecule type" value="Genomic_DNA"/>
</dbReference>
<proteinExistence type="predicted"/>
<evidence type="ECO:0000313" key="1">
    <source>
        <dbReference type="EMBL" id="OGK42438.1"/>
    </source>
</evidence>
<organism evidence="1 2">
    <name type="scientific">Candidatus Roizmanbacteria bacterium RIFCSPLOWO2_01_FULL_37_12</name>
    <dbReference type="NCBI Taxonomy" id="1802056"/>
    <lineage>
        <taxon>Bacteria</taxon>
        <taxon>Candidatus Roizmaniibacteriota</taxon>
    </lineage>
</organism>
<gene>
    <name evidence="1" type="ORF">A2954_01180</name>
</gene>
<protein>
    <submittedName>
        <fullName evidence="1">Uncharacterized protein</fullName>
    </submittedName>
</protein>
<name>A0A1F7IGG2_9BACT</name>
<comment type="caution">
    <text evidence="1">The sequence shown here is derived from an EMBL/GenBank/DDBJ whole genome shotgun (WGS) entry which is preliminary data.</text>
</comment>
<sequence>MDREPAQKVDPAEEQRKKFLIEGEVWITNAGDQNHDFWKKRSHRKDEKSAQQLLQQIQNEVNAGEGLWESVRLVPQAFDQQGKPLAGIKAIVGTPRKQA</sequence>
<reference evidence="1 2" key="1">
    <citation type="journal article" date="2016" name="Nat. Commun.">
        <title>Thousands of microbial genomes shed light on interconnected biogeochemical processes in an aquifer system.</title>
        <authorList>
            <person name="Anantharaman K."/>
            <person name="Brown C.T."/>
            <person name="Hug L.A."/>
            <person name="Sharon I."/>
            <person name="Castelle C.J."/>
            <person name="Probst A.J."/>
            <person name="Thomas B.C."/>
            <person name="Singh A."/>
            <person name="Wilkins M.J."/>
            <person name="Karaoz U."/>
            <person name="Brodie E.L."/>
            <person name="Williams K.H."/>
            <person name="Hubbard S.S."/>
            <person name="Banfield J.F."/>
        </authorList>
    </citation>
    <scope>NUCLEOTIDE SEQUENCE [LARGE SCALE GENOMIC DNA]</scope>
</reference>
<dbReference type="AlphaFoldDB" id="A0A1F7IGG2"/>
<accession>A0A1F7IGG2</accession>